<dbReference type="Gene3D" id="3.30.110.40">
    <property type="entry name" value="TusA-like domain"/>
    <property type="match status" value="1"/>
</dbReference>
<dbReference type="SUPFAM" id="SSF55424">
    <property type="entry name" value="FAD/NAD-linked reductases, dimerisation (C-terminal) domain"/>
    <property type="match status" value="1"/>
</dbReference>
<dbReference type="Pfam" id="PF02852">
    <property type="entry name" value="Pyr_redox_dim"/>
    <property type="match status" value="1"/>
</dbReference>
<dbReference type="InterPro" id="IPR036873">
    <property type="entry name" value="Rhodanese-like_dom_sf"/>
</dbReference>
<sequence>MKKIVIIGGVAGGASAAARLRRLDEEAEIIILERGPYISYANCGLPYYIGDIIDNRDALLLNSPEDLKEKYNVDVRVNNEAISIDKDNKEISIKNKEQNKIYKENYDELIISTGSSPLVPPIDGIDSDKIMPLWTVPDTDKIKNFIDTNNVKSAAVIGGGFIGLEMAHNLYELGLDVSIIERDEQVMAPLDKEMAALLHEEIMSKGVELILGDGVESFKDKGKVTINLESGKSLEKDFVILSIGVRPNSEIAKDAGIELNDKGGIKVNNKFETNIENIYAIGDVIEVDNFVSKDKTMIPLAGPANKMGRMIADLISGFDKEYIGSLGTAVAKIFDLTAANTGLNEKALKDKGLEKRKDYDFVIIRQNSHAGYYPGATQLTLKVIFDLKTQKILGAQAVGYEGVDKRIDVISTSIKFGATIKDLTELELAYAPPYSSAKDPVNMAGFTAENVINDLVAFSDVNIEYGDNLEEHITLLDVRTPAEVMAFEIPGAVNIPLNELRNRLDELDKNKHIVVFCAIGVRAYNALRLLKNNGFKDVCIYPGGARYFKSINYKDLYENNNIDKEDKKETNENEGDEVMSLKDMKNAVTNPEENRVINLNCSGMQCTATLTELYQHMHSMKVGDIVEVKATDPDFSDDVINWVKSNGHTLLSNEKVGDHYIAKIKKEKNEEDK</sequence>
<keyword evidence="9" id="KW-1185">Reference proteome</keyword>
<dbReference type="Pfam" id="PF00581">
    <property type="entry name" value="Rhodanese"/>
    <property type="match status" value="1"/>
</dbReference>
<evidence type="ECO:0000256" key="4">
    <source>
        <dbReference type="ARBA" id="ARBA00022827"/>
    </source>
</evidence>
<dbReference type="SUPFAM" id="SSF52821">
    <property type="entry name" value="Rhodanese/Cell cycle control phosphatase"/>
    <property type="match status" value="1"/>
</dbReference>
<evidence type="ECO:0000259" key="7">
    <source>
        <dbReference type="PROSITE" id="PS50206"/>
    </source>
</evidence>
<dbReference type="InterPro" id="IPR001455">
    <property type="entry name" value="TusA-like"/>
</dbReference>
<dbReference type="PROSITE" id="PS50206">
    <property type="entry name" value="RHODANESE_3"/>
    <property type="match status" value="1"/>
</dbReference>
<dbReference type="SUPFAM" id="SSF64307">
    <property type="entry name" value="SirA-like"/>
    <property type="match status" value="1"/>
</dbReference>
<dbReference type="Gene3D" id="3.40.250.10">
    <property type="entry name" value="Rhodanese-like domain"/>
    <property type="match status" value="1"/>
</dbReference>
<dbReference type="Pfam" id="PF01206">
    <property type="entry name" value="TusA"/>
    <property type="match status" value="1"/>
</dbReference>
<dbReference type="InterPro" id="IPR050260">
    <property type="entry name" value="FAD-bd_OxRdtase"/>
</dbReference>
<dbReference type="Gene3D" id="3.50.50.60">
    <property type="entry name" value="FAD/NAD(P)-binding domain"/>
    <property type="match status" value="2"/>
</dbReference>
<dbReference type="PRINTS" id="PR00411">
    <property type="entry name" value="PNDRDTASEI"/>
</dbReference>
<dbReference type="InterPro" id="IPR001763">
    <property type="entry name" value="Rhodanese-like_dom"/>
</dbReference>
<dbReference type="SUPFAM" id="SSF51905">
    <property type="entry name" value="FAD/NAD(P)-binding domain"/>
    <property type="match status" value="2"/>
</dbReference>
<reference evidence="8 9" key="1">
    <citation type="submission" date="2024-06" db="EMBL/GenBank/DDBJ databases">
        <title>Genomic Encyclopedia of Type Strains, Phase IV (KMG-IV): sequencing the most valuable type-strain genomes for metagenomic binning, comparative biology and taxonomic classification.</title>
        <authorList>
            <person name="Goeker M."/>
        </authorList>
    </citation>
    <scope>NUCLEOTIDE SEQUENCE [LARGE SCALE GENOMIC DNA]</scope>
    <source>
        <strain evidence="8 9">DSM 21460</strain>
    </source>
</reference>
<dbReference type="InterPro" id="IPR004099">
    <property type="entry name" value="Pyr_nucl-diS_OxRdtase_dimer"/>
</dbReference>
<evidence type="ECO:0000256" key="3">
    <source>
        <dbReference type="ARBA" id="ARBA00022630"/>
    </source>
</evidence>
<dbReference type="InterPro" id="IPR036188">
    <property type="entry name" value="FAD/NAD-bd_sf"/>
</dbReference>
<comment type="cofactor">
    <cofactor evidence="1">
        <name>FAD</name>
        <dbReference type="ChEBI" id="CHEBI:57692"/>
    </cofactor>
</comment>
<dbReference type="Pfam" id="PF07992">
    <property type="entry name" value="Pyr_redox_2"/>
    <property type="match status" value="1"/>
</dbReference>
<dbReference type="InterPro" id="IPR023753">
    <property type="entry name" value="FAD/NAD-binding_dom"/>
</dbReference>
<evidence type="ECO:0000313" key="8">
    <source>
        <dbReference type="EMBL" id="MET3617711.1"/>
    </source>
</evidence>
<dbReference type="InterPro" id="IPR036868">
    <property type="entry name" value="TusA-like_sf"/>
</dbReference>
<accession>A0ABV2JBT0</accession>
<evidence type="ECO:0000256" key="2">
    <source>
        <dbReference type="ARBA" id="ARBA00009130"/>
    </source>
</evidence>
<evidence type="ECO:0000256" key="5">
    <source>
        <dbReference type="ARBA" id="ARBA00023002"/>
    </source>
</evidence>
<dbReference type="EMBL" id="JBEPMA010000007">
    <property type="protein sequence ID" value="MET3617711.1"/>
    <property type="molecule type" value="Genomic_DNA"/>
</dbReference>
<dbReference type="InterPro" id="IPR016156">
    <property type="entry name" value="FAD/NAD-linked_Rdtase_dimer_sf"/>
</dbReference>
<protein>
    <submittedName>
        <fullName evidence="8">CoA-disulfide reductase</fullName>
    </submittedName>
</protein>
<dbReference type="NCBIfam" id="NF010037">
    <property type="entry name" value="PRK13512.1"/>
    <property type="match status" value="1"/>
</dbReference>
<dbReference type="PANTHER" id="PTHR43429:SF1">
    <property type="entry name" value="NAD(P)H SULFUR OXIDOREDUCTASE (COA-DEPENDENT)"/>
    <property type="match status" value="1"/>
</dbReference>
<dbReference type="SMART" id="SM00450">
    <property type="entry name" value="RHOD"/>
    <property type="match status" value="1"/>
</dbReference>
<organism evidence="8 9">
    <name type="scientific">Peptoniphilus olsenii</name>
    <dbReference type="NCBI Taxonomy" id="411570"/>
    <lineage>
        <taxon>Bacteria</taxon>
        <taxon>Bacillati</taxon>
        <taxon>Bacillota</taxon>
        <taxon>Tissierellia</taxon>
        <taxon>Tissierellales</taxon>
        <taxon>Peptoniphilaceae</taxon>
        <taxon>Peptoniphilus</taxon>
    </lineage>
</organism>
<feature type="domain" description="Rhodanese" evidence="7">
    <location>
        <begin position="469"/>
        <end position="557"/>
    </location>
</feature>
<evidence type="ECO:0000313" key="9">
    <source>
        <dbReference type="Proteomes" id="UP001549162"/>
    </source>
</evidence>
<keyword evidence="4" id="KW-0274">FAD</keyword>
<comment type="caution">
    <text evidence="8">The sequence shown here is derived from an EMBL/GenBank/DDBJ whole genome shotgun (WGS) entry which is preliminary data.</text>
</comment>
<dbReference type="RefSeq" id="WP_354368407.1">
    <property type="nucleotide sequence ID" value="NZ_JBEPMA010000007.1"/>
</dbReference>
<evidence type="ECO:0000256" key="1">
    <source>
        <dbReference type="ARBA" id="ARBA00001974"/>
    </source>
</evidence>
<keyword evidence="6" id="KW-0676">Redox-active center</keyword>
<comment type="similarity">
    <text evidence="2">Belongs to the class-III pyridine nucleotide-disulfide oxidoreductase family.</text>
</comment>
<dbReference type="Proteomes" id="UP001549162">
    <property type="component" value="Unassembled WGS sequence"/>
</dbReference>
<evidence type="ECO:0000256" key="6">
    <source>
        <dbReference type="ARBA" id="ARBA00023284"/>
    </source>
</evidence>
<dbReference type="PANTHER" id="PTHR43429">
    <property type="entry name" value="PYRIDINE NUCLEOTIDE-DISULFIDE OXIDOREDUCTASE DOMAIN-CONTAINING"/>
    <property type="match status" value="1"/>
</dbReference>
<dbReference type="PRINTS" id="PR00368">
    <property type="entry name" value="FADPNR"/>
</dbReference>
<gene>
    <name evidence="8" type="ORF">ABID14_001345</name>
</gene>
<keyword evidence="5" id="KW-0560">Oxidoreductase</keyword>
<name>A0ABV2JBT0_9FIRM</name>
<proteinExistence type="inferred from homology"/>
<keyword evidence="3" id="KW-0285">Flavoprotein</keyword>